<keyword evidence="6" id="KW-1185">Reference proteome</keyword>
<dbReference type="InterPro" id="IPR050834">
    <property type="entry name" value="Glycosyltransf_2"/>
</dbReference>
<reference evidence="5" key="2">
    <citation type="submission" date="2020-09" db="EMBL/GenBank/DDBJ databases">
        <authorList>
            <person name="Sun Q."/>
            <person name="Kim S."/>
        </authorList>
    </citation>
    <scope>NUCLEOTIDE SEQUENCE</scope>
    <source>
        <strain evidence="5">KCTC 32437</strain>
    </source>
</reference>
<evidence type="ECO:0000313" key="6">
    <source>
        <dbReference type="Proteomes" id="UP000646579"/>
    </source>
</evidence>
<dbReference type="GO" id="GO:0016757">
    <property type="term" value="F:glycosyltransferase activity"/>
    <property type="evidence" value="ECO:0007669"/>
    <property type="project" value="UniProtKB-KW"/>
</dbReference>
<dbReference type="InterPro" id="IPR001173">
    <property type="entry name" value="Glyco_trans_2-like"/>
</dbReference>
<keyword evidence="3" id="KW-0808">Transferase</keyword>
<protein>
    <recommendedName>
        <fullName evidence="4">Glycosyltransferase 2-like domain-containing protein</fullName>
    </recommendedName>
</protein>
<gene>
    <name evidence="5" type="ORF">GCM10007989_21370</name>
</gene>
<organism evidence="5 6">
    <name type="scientific">Devosia pacifica</name>
    <dbReference type="NCBI Taxonomy" id="1335967"/>
    <lineage>
        <taxon>Bacteria</taxon>
        <taxon>Pseudomonadati</taxon>
        <taxon>Pseudomonadota</taxon>
        <taxon>Alphaproteobacteria</taxon>
        <taxon>Hyphomicrobiales</taxon>
        <taxon>Devosiaceae</taxon>
        <taxon>Devosia</taxon>
    </lineage>
</organism>
<dbReference type="Pfam" id="PF00535">
    <property type="entry name" value="Glycos_transf_2"/>
    <property type="match status" value="1"/>
</dbReference>
<proteinExistence type="inferred from homology"/>
<dbReference type="EMBL" id="BMZE01000002">
    <property type="protein sequence ID" value="GHA25426.1"/>
    <property type="molecule type" value="Genomic_DNA"/>
</dbReference>
<dbReference type="InterPro" id="IPR029044">
    <property type="entry name" value="Nucleotide-diphossugar_trans"/>
</dbReference>
<dbReference type="Proteomes" id="UP000646579">
    <property type="component" value="Unassembled WGS sequence"/>
</dbReference>
<dbReference type="AlphaFoldDB" id="A0A918S640"/>
<name>A0A918S640_9HYPH</name>
<evidence type="ECO:0000256" key="2">
    <source>
        <dbReference type="ARBA" id="ARBA00022676"/>
    </source>
</evidence>
<accession>A0A918S640</accession>
<evidence type="ECO:0000313" key="5">
    <source>
        <dbReference type="EMBL" id="GHA25426.1"/>
    </source>
</evidence>
<dbReference type="SUPFAM" id="SSF53448">
    <property type="entry name" value="Nucleotide-diphospho-sugar transferases"/>
    <property type="match status" value="1"/>
</dbReference>
<comment type="caution">
    <text evidence="5">The sequence shown here is derived from an EMBL/GenBank/DDBJ whole genome shotgun (WGS) entry which is preliminary data.</text>
</comment>
<keyword evidence="2" id="KW-0328">Glycosyltransferase</keyword>
<evidence type="ECO:0000259" key="4">
    <source>
        <dbReference type="Pfam" id="PF00535"/>
    </source>
</evidence>
<dbReference type="PANTHER" id="PTHR43685:SF5">
    <property type="entry name" value="GLYCOSYLTRANSFERASE EPSE-RELATED"/>
    <property type="match status" value="1"/>
</dbReference>
<evidence type="ECO:0000256" key="3">
    <source>
        <dbReference type="ARBA" id="ARBA00022679"/>
    </source>
</evidence>
<comment type="similarity">
    <text evidence="1">Belongs to the glycosyltransferase 2 family.</text>
</comment>
<reference evidence="5" key="1">
    <citation type="journal article" date="2014" name="Int. J. Syst. Evol. Microbiol.">
        <title>Complete genome sequence of Corynebacterium casei LMG S-19264T (=DSM 44701T), isolated from a smear-ripened cheese.</title>
        <authorList>
            <consortium name="US DOE Joint Genome Institute (JGI-PGF)"/>
            <person name="Walter F."/>
            <person name="Albersmeier A."/>
            <person name="Kalinowski J."/>
            <person name="Ruckert C."/>
        </authorList>
    </citation>
    <scope>NUCLEOTIDE SEQUENCE</scope>
    <source>
        <strain evidence="5">KCTC 32437</strain>
    </source>
</reference>
<dbReference type="Gene3D" id="3.90.550.10">
    <property type="entry name" value="Spore Coat Polysaccharide Biosynthesis Protein SpsA, Chain A"/>
    <property type="match status" value="1"/>
</dbReference>
<evidence type="ECO:0000256" key="1">
    <source>
        <dbReference type="ARBA" id="ARBA00006739"/>
    </source>
</evidence>
<feature type="domain" description="Glycosyltransferase 2-like" evidence="4">
    <location>
        <begin position="9"/>
        <end position="134"/>
    </location>
</feature>
<dbReference type="RefSeq" id="WP_189425664.1">
    <property type="nucleotide sequence ID" value="NZ_BMZE01000002.1"/>
</dbReference>
<sequence>MTLAPVLCLVPAYKPDRLALEASLASLLRQTQPTDIMLIDDGSPEPIERLHGSLAGVEILRLENNGGITRALSRGVEEALRRGYGHVARLDVGDIAYPERMARQLIHMQANPHLGLLGCRARVHDETGKTLFIHGVTGGPDAVAAYLKRNAAFKHSSFMLSAEALRRYGNYDTRYRLAQDYELALRLSQHLGVDCLDTVLIDYEQSATGLSARHRQTQLRMRLKAQWQHKSFDGPSAGGMLRTLATLAVPAALAARLSQRNWAMKKRPA</sequence>
<dbReference type="PANTHER" id="PTHR43685">
    <property type="entry name" value="GLYCOSYLTRANSFERASE"/>
    <property type="match status" value="1"/>
</dbReference>